<sequence length="114" mass="12784">MIITTNSRTPMFELPPVRRFLKGSTTVPSSVDDSTTKLKEEERMSVPSIFSINRWKDKLQKAVALVRDRATTQKTRIAEFLAQNPAIKKELIVATVLISLIVAVPPLVKSFYPA</sequence>
<keyword evidence="1" id="KW-0472">Membrane</keyword>
<dbReference type="Proteomes" id="UP001158986">
    <property type="component" value="Unassembled WGS sequence"/>
</dbReference>
<dbReference type="EMBL" id="CAKKTJ010000336">
    <property type="protein sequence ID" value="CAH0482889.1"/>
    <property type="molecule type" value="Genomic_DNA"/>
</dbReference>
<comment type="caution">
    <text evidence="2">The sequence shown here is derived from an EMBL/GenBank/DDBJ whole genome shotgun (WGS) entry which is preliminary data.</text>
</comment>
<evidence type="ECO:0000256" key="1">
    <source>
        <dbReference type="SAM" id="Phobius"/>
    </source>
</evidence>
<evidence type="ECO:0000313" key="5">
    <source>
        <dbReference type="Proteomes" id="UP001160483"/>
    </source>
</evidence>
<keyword evidence="1" id="KW-0812">Transmembrane</keyword>
<gene>
    <name evidence="3" type="ORF">PBS001_LOCUS8380</name>
    <name evidence="2" type="ORF">PBS003_LOCUS9467</name>
</gene>
<dbReference type="EMBL" id="CAKLCB010000384">
    <property type="protein sequence ID" value="CAH0521939.1"/>
    <property type="molecule type" value="Genomic_DNA"/>
</dbReference>
<feature type="transmembrane region" description="Helical" evidence="1">
    <location>
        <begin position="91"/>
        <end position="108"/>
    </location>
</feature>
<dbReference type="AlphaFoldDB" id="A0AAU9LEG6"/>
<dbReference type="Proteomes" id="UP001160483">
    <property type="component" value="Unassembled WGS sequence"/>
</dbReference>
<reference evidence="2 4" key="1">
    <citation type="submission" date="2021-11" db="EMBL/GenBank/DDBJ databases">
        <authorList>
            <person name="Islam A."/>
            <person name="Islam S."/>
            <person name="Flora M.S."/>
            <person name="Rahman M."/>
            <person name="Ziaur R.M."/>
            <person name="Epstein J.H."/>
            <person name="Hassan M."/>
            <person name="Klassen M."/>
            <person name="Woodard K."/>
            <person name="Webb A."/>
            <person name="Webby R.J."/>
            <person name="El Zowalaty M.E."/>
        </authorList>
    </citation>
    <scope>NUCLEOTIDE SEQUENCE</scope>
    <source>
        <strain evidence="3">Pbs1</strain>
        <strain evidence="2">Pbs3</strain>
    </source>
</reference>
<evidence type="ECO:0000313" key="2">
    <source>
        <dbReference type="EMBL" id="CAH0482889.1"/>
    </source>
</evidence>
<keyword evidence="1" id="KW-1133">Transmembrane helix</keyword>
<evidence type="ECO:0000313" key="4">
    <source>
        <dbReference type="Proteomes" id="UP001158986"/>
    </source>
</evidence>
<evidence type="ECO:0000313" key="3">
    <source>
        <dbReference type="EMBL" id="CAH0521939.1"/>
    </source>
</evidence>
<protein>
    <submittedName>
        <fullName evidence="2">Uncharacterized protein</fullName>
    </submittedName>
</protein>
<accession>A0AAU9LEG6</accession>
<keyword evidence="4" id="KW-1185">Reference proteome</keyword>
<name>A0AAU9LEG6_9STRA</name>
<proteinExistence type="predicted"/>
<organism evidence="2 5">
    <name type="scientific">Peronospora belbahrii</name>
    <dbReference type="NCBI Taxonomy" id="622444"/>
    <lineage>
        <taxon>Eukaryota</taxon>
        <taxon>Sar</taxon>
        <taxon>Stramenopiles</taxon>
        <taxon>Oomycota</taxon>
        <taxon>Peronosporomycetes</taxon>
        <taxon>Peronosporales</taxon>
        <taxon>Peronosporaceae</taxon>
        <taxon>Peronospora</taxon>
    </lineage>
</organism>